<dbReference type="AlphaFoldDB" id="A0A840EQY0"/>
<dbReference type="Proteomes" id="UP000553034">
    <property type="component" value="Unassembled WGS sequence"/>
</dbReference>
<dbReference type="PROSITE" id="PS51257">
    <property type="entry name" value="PROKAR_LIPOPROTEIN"/>
    <property type="match status" value="1"/>
</dbReference>
<dbReference type="EMBL" id="JACIFO010000006">
    <property type="protein sequence ID" value="MBB4119370.1"/>
    <property type="molecule type" value="Genomic_DNA"/>
</dbReference>
<organism evidence="1 2">
    <name type="scientific">Mesonia hippocampi</name>
    <dbReference type="NCBI Taxonomy" id="1628250"/>
    <lineage>
        <taxon>Bacteria</taxon>
        <taxon>Pseudomonadati</taxon>
        <taxon>Bacteroidota</taxon>
        <taxon>Flavobacteriia</taxon>
        <taxon>Flavobacteriales</taxon>
        <taxon>Flavobacteriaceae</taxon>
        <taxon>Mesonia</taxon>
    </lineage>
</organism>
<evidence type="ECO:0000313" key="1">
    <source>
        <dbReference type="EMBL" id="MBB4119370.1"/>
    </source>
</evidence>
<sequence>MRYLLFFSILWLSITACSSDDDRRRNPNLLDVNIDLRIDTSLPQYVNLRSVMNPIYIPEYGNGGIFVMKIGENAYVAWDAADPNHPRNNQCIGMYLEGLNVICACEQNTYDLLTGSFTNNSPNKDNLKYTLEQYLTQVNGRFIYISN</sequence>
<keyword evidence="2" id="KW-1185">Reference proteome</keyword>
<reference evidence="1 2" key="1">
    <citation type="submission" date="2020-08" db="EMBL/GenBank/DDBJ databases">
        <title>Genomic Encyclopedia of Type Strains, Phase IV (KMG-IV): sequencing the most valuable type-strain genomes for metagenomic binning, comparative biology and taxonomic classification.</title>
        <authorList>
            <person name="Goeker M."/>
        </authorList>
    </citation>
    <scope>NUCLEOTIDE SEQUENCE [LARGE SCALE GENOMIC DNA]</scope>
    <source>
        <strain evidence="1 2">DSM 29568</strain>
    </source>
</reference>
<evidence type="ECO:0000313" key="2">
    <source>
        <dbReference type="Proteomes" id="UP000553034"/>
    </source>
</evidence>
<dbReference type="RefSeq" id="WP_183477723.1">
    <property type="nucleotide sequence ID" value="NZ_JACIFO010000006.1"/>
</dbReference>
<proteinExistence type="predicted"/>
<protein>
    <submittedName>
        <fullName evidence="1">Nitrite reductase/ring-hydroxylating ferredoxin subunit</fullName>
    </submittedName>
</protein>
<comment type="caution">
    <text evidence="1">The sequence shown here is derived from an EMBL/GenBank/DDBJ whole genome shotgun (WGS) entry which is preliminary data.</text>
</comment>
<gene>
    <name evidence="1" type="ORF">GGR32_001668</name>
</gene>
<accession>A0A840EQY0</accession>
<name>A0A840EQY0_9FLAO</name>